<name>A0A1I5NIS0_9PSEU</name>
<evidence type="ECO:0000313" key="4">
    <source>
        <dbReference type="Proteomes" id="UP000199137"/>
    </source>
</evidence>
<dbReference type="InterPro" id="IPR011051">
    <property type="entry name" value="RmlC_Cupin_sf"/>
</dbReference>
<dbReference type="Gene3D" id="2.60.120.10">
    <property type="entry name" value="Jelly Rolls"/>
    <property type="match status" value="1"/>
</dbReference>
<sequence>MDNLIVYLNGESGVAVIRDGRRTETPNAVMTTLASPTQGGSRQAVWRVEMVPGAVGPVHAFDTEQVWTILGGAAEITVGGVVEVVREGETVVLPADAERQVRADARSGMVAIACAPGSTRVYRTGVVPACARADGDRILPDWVA</sequence>
<reference evidence="4" key="1">
    <citation type="submission" date="2016-10" db="EMBL/GenBank/DDBJ databases">
        <authorList>
            <person name="Varghese N."/>
            <person name="Submissions S."/>
        </authorList>
    </citation>
    <scope>NUCLEOTIDE SEQUENCE [LARGE SCALE GENOMIC DNA]</scope>
    <source>
        <strain evidence="4">DSM 44637</strain>
    </source>
</reference>
<evidence type="ECO:0000259" key="1">
    <source>
        <dbReference type="Pfam" id="PF07883"/>
    </source>
</evidence>
<feature type="domain" description="Cupin type-2" evidence="1">
    <location>
        <begin position="47"/>
        <end position="105"/>
    </location>
</feature>
<reference evidence="3" key="2">
    <citation type="submission" date="2016-10" db="EMBL/GenBank/DDBJ databases">
        <authorList>
            <person name="de Groot N.N."/>
        </authorList>
    </citation>
    <scope>NUCLEOTIDE SEQUENCE [LARGE SCALE GENOMIC DNA]</scope>
    <source>
        <strain evidence="3">DSM 44637</strain>
    </source>
</reference>
<dbReference type="Pfam" id="PF07883">
    <property type="entry name" value="Cupin_2"/>
    <property type="match status" value="1"/>
</dbReference>
<dbReference type="InterPro" id="IPR014710">
    <property type="entry name" value="RmlC-like_jellyroll"/>
</dbReference>
<dbReference type="AlphaFoldDB" id="A0A1I5NIS0"/>
<dbReference type="Proteomes" id="UP000199137">
    <property type="component" value="Unassembled WGS sequence"/>
</dbReference>
<dbReference type="EMBL" id="JAAGNC010000094">
    <property type="protein sequence ID" value="NEC57922.1"/>
    <property type="molecule type" value="Genomic_DNA"/>
</dbReference>
<dbReference type="OrthoDB" id="5145129at2"/>
<dbReference type="SUPFAM" id="SSF51182">
    <property type="entry name" value="RmlC-like cupins"/>
    <property type="match status" value="1"/>
</dbReference>
<protein>
    <submittedName>
        <fullName evidence="3">Cupin domain protein</fullName>
    </submittedName>
    <submittedName>
        <fullName evidence="2">Cupin domain-containing protein</fullName>
    </submittedName>
</protein>
<reference evidence="2 5" key="3">
    <citation type="submission" date="2020-01" db="EMBL/GenBank/DDBJ databases">
        <title>Insect and environment-associated Actinomycetes.</title>
        <authorList>
            <person name="Currrie C."/>
            <person name="Chevrette M."/>
            <person name="Carlson C."/>
            <person name="Stubbendieck R."/>
            <person name="Wendt-Pienkowski E."/>
        </authorList>
    </citation>
    <scope>NUCLEOTIDE SEQUENCE [LARGE SCALE GENOMIC DNA]</scope>
    <source>
        <strain evidence="2 5">SID8386</strain>
    </source>
</reference>
<evidence type="ECO:0000313" key="3">
    <source>
        <dbReference type="EMBL" id="SFP21627.1"/>
    </source>
</evidence>
<proteinExistence type="predicted"/>
<dbReference type="Proteomes" id="UP000470404">
    <property type="component" value="Unassembled WGS sequence"/>
</dbReference>
<dbReference type="InterPro" id="IPR013096">
    <property type="entry name" value="Cupin_2"/>
</dbReference>
<keyword evidence="5" id="KW-1185">Reference proteome</keyword>
<dbReference type="EMBL" id="FOWC01000004">
    <property type="protein sequence ID" value="SFP21627.1"/>
    <property type="molecule type" value="Genomic_DNA"/>
</dbReference>
<dbReference type="STRING" id="112413.SAMN05421854_104413"/>
<accession>A0A1I5NIS0</accession>
<evidence type="ECO:0000313" key="2">
    <source>
        <dbReference type="EMBL" id="NEC57922.1"/>
    </source>
</evidence>
<organism evidence="3 4">
    <name type="scientific">Amycolatopsis rubida</name>
    <dbReference type="NCBI Taxonomy" id="112413"/>
    <lineage>
        <taxon>Bacteria</taxon>
        <taxon>Bacillati</taxon>
        <taxon>Actinomycetota</taxon>
        <taxon>Actinomycetes</taxon>
        <taxon>Pseudonocardiales</taxon>
        <taxon>Pseudonocardiaceae</taxon>
        <taxon>Amycolatopsis</taxon>
    </lineage>
</organism>
<gene>
    <name evidence="2" type="ORF">G3I59_20545</name>
    <name evidence="3" type="ORF">SAMN05421854_104413</name>
</gene>
<evidence type="ECO:0000313" key="5">
    <source>
        <dbReference type="Proteomes" id="UP000470404"/>
    </source>
</evidence>